<dbReference type="Proteomes" id="UP000188929">
    <property type="component" value="Unassembled WGS sequence"/>
</dbReference>
<evidence type="ECO:0000313" key="3">
    <source>
        <dbReference type="Proteomes" id="UP000188929"/>
    </source>
</evidence>
<evidence type="ECO:0000256" key="1">
    <source>
        <dbReference type="SAM" id="MobiDB-lite"/>
    </source>
</evidence>
<dbReference type="RefSeq" id="WP_076818536.1">
    <property type="nucleotide sequence ID" value="NZ_MOMC01000038.1"/>
</dbReference>
<comment type="caution">
    <text evidence="2">The sequence shown here is derived from an EMBL/GenBank/DDBJ whole genome shotgun (WGS) entry which is preliminary data.</text>
</comment>
<gene>
    <name evidence="2" type="ORF">BL253_19190</name>
</gene>
<sequence>MTTVIERDQLFVGGRWRDPASAGGQGVDLFEVSGEAEPDVAVDQVGPPAEPGRPVEQLAQRPGPVAEHRHPDAAHVLVRDLEVRPGRQQRGS</sequence>
<feature type="compositionally biased region" description="Basic and acidic residues" evidence="1">
    <location>
        <begin position="66"/>
        <end position="85"/>
    </location>
</feature>
<accession>A0A1V2IAM3</accession>
<organism evidence="2 3">
    <name type="scientific">Pseudofrankia asymbiotica</name>
    <dbReference type="NCBI Taxonomy" id="1834516"/>
    <lineage>
        <taxon>Bacteria</taxon>
        <taxon>Bacillati</taxon>
        <taxon>Actinomycetota</taxon>
        <taxon>Actinomycetes</taxon>
        <taxon>Frankiales</taxon>
        <taxon>Frankiaceae</taxon>
        <taxon>Pseudofrankia</taxon>
    </lineage>
</organism>
<keyword evidence="3" id="KW-1185">Reference proteome</keyword>
<proteinExistence type="predicted"/>
<evidence type="ECO:0000313" key="2">
    <source>
        <dbReference type="EMBL" id="ONH28695.1"/>
    </source>
</evidence>
<feature type="region of interest" description="Disordered" evidence="1">
    <location>
        <begin position="44"/>
        <end position="92"/>
    </location>
</feature>
<protein>
    <submittedName>
        <fullName evidence="2">Uncharacterized protein</fullName>
    </submittedName>
</protein>
<reference evidence="3" key="1">
    <citation type="submission" date="2016-10" db="EMBL/GenBank/DDBJ databases">
        <title>Frankia sp. NRRL B-16386 Genome sequencing.</title>
        <authorList>
            <person name="Ghodhbane-Gtari F."/>
            <person name="Swanson E."/>
            <person name="Gueddou A."/>
            <person name="Hezbri K."/>
            <person name="Ktari K."/>
            <person name="Nouioui I."/>
            <person name="Morris K."/>
            <person name="Simpson S."/>
            <person name="Abebe-Akele F."/>
            <person name="Thomas K."/>
            <person name="Gtari M."/>
            <person name="Tisa L.S."/>
        </authorList>
    </citation>
    <scope>NUCLEOTIDE SEQUENCE [LARGE SCALE GENOMIC DNA]</scope>
    <source>
        <strain evidence="3">NRRL B-16386</strain>
    </source>
</reference>
<dbReference type="AlphaFoldDB" id="A0A1V2IAM3"/>
<dbReference type="EMBL" id="MOMC01000038">
    <property type="protein sequence ID" value="ONH28695.1"/>
    <property type="molecule type" value="Genomic_DNA"/>
</dbReference>
<name>A0A1V2IAM3_9ACTN</name>